<accession>A0AAV6UY60</accession>
<reference evidence="2 3" key="1">
    <citation type="journal article" date="2022" name="Nat. Ecol. Evol.">
        <title>A masculinizing supergene underlies an exaggerated male reproductive morph in a spider.</title>
        <authorList>
            <person name="Hendrickx F."/>
            <person name="De Corte Z."/>
            <person name="Sonet G."/>
            <person name="Van Belleghem S.M."/>
            <person name="Kostlbacher S."/>
            <person name="Vangestel C."/>
        </authorList>
    </citation>
    <scope>NUCLEOTIDE SEQUENCE [LARGE SCALE GENOMIC DNA]</scope>
    <source>
        <strain evidence="2">W744_W776</strain>
    </source>
</reference>
<dbReference type="InterPro" id="IPR033336">
    <property type="entry name" value="SAXO1/2"/>
</dbReference>
<keyword evidence="3" id="KW-1185">Reference proteome</keyword>
<evidence type="ECO:0000313" key="2">
    <source>
        <dbReference type="EMBL" id="KAG8189420.1"/>
    </source>
</evidence>
<proteinExistence type="inferred from homology"/>
<dbReference type="PANTHER" id="PTHR31516:SF17">
    <property type="entry name" value="STABILIZER OF AXONEMAL MICROTUBULES 2"/>
    <property type="match status" value="1"/>
</dbReference>
<dbReference type="GO" id="GO:0008017">
    <property type="term" value="F:microtubule binding"/>
    <property type="evidence" value="ECO:0007669"/>
    <property type="project" value="InterPro"/>
</dbReference>
<comment type="caution">
    <text evidence="2">The sequence shown here is derived from an EMBL/GenBank/DDBJ whole genome shotgun (WGS) entry which is preliminary data.</text>
</comment>
<dbReference type="EMBL" id="JAFNEN010000216">
    <property type="protein sequence ID" value="KAG8189420.1"/>
    <property type="molecule type" value="Genomic_DNA"/>
</dbReference>
<dbReference type="GO" id="GO:0005814">
    <property type="term" value="C:centriole"/>
    <property type="evidence" value="ECO:0007669"/>
    <property type="project" value="TreeGrafter"/>
</dbReference>
<sequence>MSRPPINSKGNSLCLCEICKCGDHKCIPKTAEQSREIRLSSEDAHVSKICCVNKNCGKQVNEQPTEINLYSKSIYKKDFSIKPDIAGPSETSKLMGTLKCEDGVTQTKSAYARDYVPYSVEDVKLFQLKQKKNDVTKNTQVKTKEQFDMDDLKPDVVQRLRNYYCPTHCSGKVNKSKINYSTFYKDKFNLGPPSRKALLPMKKSLEPFSKFTNYSLDYTPHKIKPREKLLHHESQTNTLIEPAHPRFFDTTHKSDYICWSPDDYSETGRVTTDVYHSSPMTTFNIGVGRPMDLHSSSAMDYREHNVDARSRSLKRQDEFIAPNCRMETETTSSLAFRKWEDASVQAKVKPTKDTNHITSANDTTYFVTNYQQDFDDLKNVFCPAKIIEKYGRKILEPKYHYVGSENEHDYYCKKNFT</sequence>
<evidence type="ECO:0000256" key="1">
    <source>
        <dbReference type="ARBA" id="ARBA00008738"/>
    </source>
</evidence>
<dbReference type="GO" id="GO:0005879">
    <property type="term" value="C:axonemal microtubule"/>
    <property type="evidence" value="ECO:0007669"/>
    <property type="project" value="TreeGrafter"/>
</dbReference>
<dbReference type="GO" id="GO:0036064">
    <property type="term" value="C:ciliary basal body"/>
    <property type="evidence" value="ECO:0007669"/>
    <property type="project" value="TreeGrafter"/>
</dbReference>
<dbReference type="Proteomes" id="UP000827092">
    <property type="component" value="Unassembled WGS sequence"/>
</dbReference>
<comment type="similarity">
    <text evidence="1">Belongs to the FAM154 family.</text>
</comment>
<gene>
    <name evidence="2" type="ORF">JTE90_020234</name>
</gene>
<evidence type="ECO:0000313" key="3">
    <source>
        <dbReference type="Proteomes" id="UP000827092"/>
    </source>
</evidence>
<name>A0AAV6UY60_9ARAC</name>
<protein>
    <submittedName>
        <fullName evidence="2">Uncharacterized protein</fullName>
    </submittedName>
</protein>
<dbReference type="AlphaFoldDB" id="A0AAV6UY60"/>
<dbReference type="GO" id="GO:0036126">
    <property type="term" value="C:sperm flagellum"/>
    <property type="evidence" value="ECO:0007669"/>
    <property type="project" value="TreeGrafter"/>
</dbReference>
<organism evidence="2 3">
    <name type="scientific">Oedothorax gibbosus</name>
    <dbReference type="NCBI Taxonomy" id="931172"/>
    <lineage>
        <taxon>Eukaryota</taxon>
        <taxon>Metazoa</taxon>
        <taxon>Ecdysozoa</taxon>
        <taxon>Arthropoda</taxon>
        <taxon>Chelicerata</taxon>
        <taxon>Arachnida</taxon>
        <taxon>Araneae</taxon>
        <taxon>Araneomorphae</taxon>
        <taxon>Entelegynae</taxon>
        <taxon>Araneoidea</taxon>
        <taxon>Linyphiidae</taxon>
        <taxon>Erigoninae</taxon>
        <taxon>Oedothorax</taxon>
    </lineage>
</organism>
<dbReference type="PANTHER" id="PTHR31516">
    <property type="entry name" value="STABILIZER OF AXONEMAL MICROTUBULES 2"/>
    <property type="match status" value="1"/>
</dbReference>